<dbReference type="EMBL" id="MCFE01000245">
    <property type="protein sequence ID" value="ORX93149.1"/>
    <property type="molecule type" value="Genomic_DNA"/>
</dbReference>
<dbReference type="PANTHER" id="PTHR34062:SF1">
    <property type="entry name" value="NADH-UBIQUINONE OXIDOREDUCTASE 21KDA SUBUNIT N-TERMINAL DOMAIN-CONTAINING PROTEIN"/>
    <property type="match status" value="1"/>
</dbReference>
<reference evidence="3 4" key="1">
    <citation type="submission" date="2016-07" db="EMBL/GenBank/DDBJ databases">
        <title>Pervasive Adenine N6-methylation of Active Genes in Fungi.</title>
        <authorList>
            <consortium name="DOE Joint Genome Institute"/>
            <person name="Mondo S.J."/>
            <person name="Dannebaum R.O."/>
            <person name="Kuo R.C."/>
            <person name="Labutti K."/>
            <person name="Haridas S."/>
            <person name="Kuo A."/>
            <person name="Salamov A."/>
            <person name="Ahrendt S.R."/>
            <person name="Lipzen A."/>
            <person name="Sullivan W."/>
            <person name="Andreopoulos W.B."/>
            <person name="Clum A."/>
            <person name="Lindquist E."/>
            <person name="Daum C."/>
            <person name="Ramamoorthy G.K."/>
            <person name="Gryganskyi A."/>
            <person name="Culley D."/>
            <person name="Magnuson J.K."/>
            <person name="James T.Y."/>
            <person name="O'Malley M.A."/>
            <person name="Stajich J.E."/>
            <person name="Spatafora J.W."/>
            <person name="Visel A."/>
            <person name="Grigoriev I.V."/>
        </authorList>
    </citation>
    <scope>NUCLEOTIDE SEQUENCE [LARGE SCALE GENOMIC DNA]</scope>
    <source>
        <strain evidence="3 4">CBS 931.73</strain>
    </source>
</reference>
<protein>
    <recommendedName>
        <fullName evidence="5">NADH-ubiquinone oxidoreductase 21 kDa subunit</fullName>
    </recommendedName>
</protein>
<gene>
    <name evidence="3" type="ORF">K493DRAFT_262695</name>
</gene>
<comment type="caution">
    <text evidence="3">The sequence shown here is derived from an EMBL/GenBank/DDBJ whole genome shotgun (WGS) entry which is preliminary data.</text>
</comment>
<proteinExistence type="predicted"/>
<dbReference type="OrthoDB" id="196140at2759"/>
<dbReference type="Pfam" id="PF10785">
    <property type="entry name" value="NADH-u_ox-rdase"/>
    <property type="match status" value="1"/>
</dbReference>
<evidence type="ECO:0000313" key="4">
    <source>
        <dbReference type="Proteomes" id="UP000193498"/>
    </source>
</evidence>
<dbReference type="InterPro" id="IPR053229">
    <property type="entry name" value="NADH-Q_oxidrdct_subunit"/>
</dbReference>
<organism evidence="3 4">
    <name type="scientific">Basidiobolus meristosporus CBS 931.73</name>
    <dbReference type="NCBI Taxonomy" id="1314790"/>
    <lineage>
        <taxon>Eukaryota</taxon>
        <taxon>Fungi</taxon>
        <taxon>Fungi incertae sedis</taxon>
        <taxon>Zoopagomycota</taxon>
        <taxon>Entomophthoromycotina</taxon>
        <taxon>Basidiobolomycetes</taxon>
        <taxon>Basidiobolales</taxon>
        <taxon>Basidiobolaceae</taxon>
        <taxon>Basidiobolus</taxon>
    </lineage>
</organism>
<feature type="domain" description="NADH-ubiquinone oxidoreductase 21kDa subunit C-terminal fungi" evidence="2">
    <location>
        <begin position="106"/>
        <end position="170"/>
    </location>
</feature>
<dbReference type="InterPro" id="IPR019721">
    <property type="entry name" value="NADH-UbQ_OxRdtase_su21_N"/>
</dbReference>
<dbReference type="InterPro" id="IPR024549">
    <property type="entry name" value="NADH-UbQ_OxRdtase_su21_C_fun"/>
</dbReference>
<dbReference type="STRING" id="1314790.A0A1Y1Y5B3"/>
<evidence type="ECO:0000313" key="3">
    <source>
        <dbReference type="EMBL" id="ORX93149.1"/>
    </source>
</evidence>
<feature type="domain" description="NADH-ubiquinone oxidoreductase 21kDa subunit N-terminal" evidence="1">
    <location>
        <begin position="8"/>
        <end position="95"/>
    </location>
</feature>
<evidence type="ECO:0000259" key="1">
    <source>
        <dbReference type="Pfam" id="PF10785"/>
    </source>
</evidence>
<dbReference type="Proteomes" id="UP000193498">
    <property type="component" value="Unassembled WGS sequence"/>
</dbReference>
<sequence length="174" mass="20111">MPEVAVETPYPIIDTDPHFFRVIRYFRLEDYALIAAGTAAFPGAMHLMEYIHPTGSRLNPGLWRNAMRSSIFFGAVGSFLLAYQNSSFRFWGWRENEREVKKDFVELRQRAAEGKPLYGNSNMNEYSQRVAAQNSRYSALKFSAVPFFNFANHNYHGVDTAKYYEGLDQNKNLE</sequence>
<keyword evidence="4" id="KW-1185">Reference proteome</keyword>
<dbReference type="InParanoid" id="A0A1Y1Y5B3"/>
<dbReference type="PANTHER" id="PTHR34062">
    <property type="entry name" value="OXIDOREDUCTASE 21 KDA SUBUNIT, PUTATIVE (AFU_ORTHOLOGUE AFUA_4G04750)-RELATED"/>
    <property type="match status" value="1"/>
</dbReference>
<dbReference type="Pfam" id="PF12853">
    <property type="entry name" value="NADH_u_ox_C"/>
    <property type="match status" value="1"/>
</dbReference>
<evidence type="ECO:0000259" key="2">
    <source>
        <dbReference type="Pfam" id="PF12853"/>
    </source>
</evidence>
<evidence type="ECO:0008006" key="5">
    <source>
        <dbReference type="Google" id="ProtNLM"/>
    </source>
</evidence>
<dbReference type="AlphaFoldDB" id="A0A1Y1Y5B3"/>
<accession>A0A1Y1Y5B3</accession>
<name>A0A1Y1Y5B3_9FUNG</name>